<feature type="domain" description="N-acetyltransferase" evidence="1">
    <location>
        <begin position="9"/>
        <end position="170"/>
    </location>
</feature>
<dbReference type="PANTHER" id="PTHR43415:SF3">
    <property type="entry name" value="GNAT-FAMILY ACETYLTRANSFERASE"/>
    <property type="match status" value="1"/>
</dbReference>
<dbReference type="EMBL" id="JACIFO010000001">
    <property type="protein sequence ID" value="MBB4117774.1"/>
    <property type="molecule type" value="Genomic_DNA"/>
</dbReference>
<evidence type="ECO:0000313" key="3">
    <source>
        <dbReference type="Proteomes" id="UP000553034"/>
    </source>
</evidence>
<dbReference type="RefSeq" id="WP_183475437.1">
    <property type="nucleotide sequence ID" value="NZ_JACIFO010000001.1"/>
</dbReference>
<accession>A0A840EUK7</accession>
<reference evidence="2 3" key="1">
    <citation type="submission" date="2020-08" db="EMBL/GenBank/DDBJ databases">
        <title>Genomic Encyclopedia of Type Strains, Phase IV (KMG-IV): sequencing the most valuable type-strain genomes for metagenomic binning, comparative biology and taxonomic classification.</title>
        <authorList>
            <person name="Goeker M."/>
        </authorList>
    </citation>
    <scope>NUCLEOTIDE SEQUENCE [LARGE SCALE GENOMIC DNA]</scope>
    <source>
        <strain evidence="2 3">DSM 29568</strain>
    </source>
</reference>
<keyword evidence="2" id="KW-0012">Acyltransferase</keyword>
<evidence type="ECO:0000313" key="2">
    <source>
        <dbReference type="EMBL" id="MBB4117774.1"/>
    </source>
</evidence>
<dbReference type="Pfam" id="PF13302">
    <property type="entry name" value="Acetyltransf_3"/>
    <property type="match status" value="1"/>
</dbReference>
<keyword evidence="3" id="KW-1185">Reference proteome</keyword>
<dbReference type="PROSITE" id="PS51186">
    <property type="entry name" value="GNAT"/>
    <property type="match status" value="1"/>
</dbReference>
<dbReference type="CDD" id="cd04301">
    <property type="entry name" value="NAT_SF"/>
    <property type="match status" value="1"/>
</dbReference>
<keyword evidence="2" id="KW-0808">Transferase</keyword>
<dbReference type="InterPro" id="IPR016181">
    <property type="entry name" value="Acyl_CoA_acyltransferase"/>
</dbReference>
<dbReference type="SUPFAM" id="SSF55729">
    <property type="entry name" value="Acyl-CoA N-acyltransferases (Nat)"/>
    <property type="match status" value="1"/>
</dbReference>
<dbReference type="Proteomes" id="UP000553034">
    <property type="component" value="Unassembled WGS sequence"/>
</dbReference>
<dbReference type="Gene3D" id="3.40.630.30">
    <property type="match status" value="1"/>
</dbReference>
<protein>
    <submittedName>
        <fullName evidence="2">Diamine N-acetyltransferase</fullName>
        <ecNumber evidence="2">2.3.1.57</ecNumber>
    </submittedName>
</protein>
<dbReference type="GO" id="GO:0004145">
    <property type="term" value="F:diamine N-acetyltransferase activity"/>
    <property type="evidence" value="ECO:0007669"/>
    <property type="project" value="UniProtKB-EC"/>
</dbReference>
<sequence>MLTLRGDLVRLRALEPEDLDFLFKAENTEQLWGLSQTQTPFSKHILKHYLENAHLDIYEVKQLRLVIETLTKETIGFIDVFDFDPKNKRAGIGILILEPYHRGKGYGKQALNLLCNYCFKHLQLHQVYANIEEENNASIKLFTQQGFVLSGVKKDWNFTNGTFTNELLYQYVNNVH</sequence>
<dbReference type="EC" id="2.3.1.57" evidence="2"/>
<dbReference type="AlphaFoldDB" id="A0A840EUK7"/>
<comment type="caution">
    <text evidence="2">The sequence shown here is derived from an EMBL/GenBank/DDBJ whole genome shotgun (WGS) entry which is preliminary data.</text>
</comment>
<evidence type="ECO:0000259" key="1">
    <source>
        <dbReference type="PROSITE" id="PS51186"/>
    </source>
</evidence>
<organism evidence="2 3">
    <name type="scientific">Mesonia hippocampi</name>
    <dbReference type="NCBI Taxonomy" id="1628250"/>
    <lineage>
        <taxon>Bacteria</taxon>
        <taxon>Pseudomonadati</taxon>
        <taxon>Bacteroidota</taxon>
        <taxon>Flavobacteriia</taxon>
        <taxon>Flavobacteriales</taxon>
        <taxon>Flavobacteriaceae</taxon>
        <taxon>Mesonia</taxon>
    </lineage>
</organism>
<dbReference type="InterPro" id="IPR000182">
    <property type="entry name" value="GNAT_dom"/>
</dbReference>
<gene>
    <name evidence="2" type="ORF">GGR32_000046</name>
</gene>
<dbReference type="PANTHER" id="PTHR43415">
    <property type="entry name" value="SPERMIDINE N(1)-ACETYLTRANSFERASE"/>
    <property type="match status" value="1"/>
</dbReference>
<proteinExistence type="predicted"/>
<name>A0A840EUK7_9FLAO</name>